<evidence type="ECO:0000256" key="4">
    <source>
        <dbReference type="ARBA" id="ARBA00022692"/>
    </source>
</evidence>
<evidence type="ECO:0000256" key="9">
    <source>
        <dbReference type="ARBA" id="ARBA00023170"/>
    </source>
</evidence>
<feature type="transmembrane region" description="Helical" evidence="11">
    <location>
        <begin position="52"/>
        <end position="74"/>
    </location>
</feature>
<dbReference type="Gene3D" id="1.20.1070.10">
    <property type="entry name" value="Rhodopsin 7-helix transmembrane proteins"/>
    <property type="match status" value="1"/>
</dbReference>
<keyword evidence="10" id="KW-0807">Transducer</keyword>
<proteinExistence type="predicted"/>
<organism evidence="13 14">
    <name type="scientific">Sus scrofa</name>
    <name type="common">Pig</name>
    <dbReference type="NCBI Taxonomy" id="9823"/>
    <lineage>
        <taxon>Eukaryota</taxon>
        <taxon>Metazoa</taxon>
        <taxon>Chordata</taxon>
        <taxon>Craniata</taxon>
        <taxon>Vertebrata</taxon>
        <taxon>Euteleostomi</taxon>
        <taxon>Mammalia</taxon>
        <taxon>Eutheria</taxon>
        <taxon>Laurasiatheria</taxon>
        <taxon>Artiodactyla</taxon>
        <taxon>Suina</taxon>
        <taxon>Suidae</taxon>
        <taxon>Sus</taxon>
    </lineage>
</organism>
<feature type="transmembrane region" description="Helical" evidence="11">
    <location>
        <begin position="218"/>
        <end position="242"/>
    </location>
</feature>
<evidence type="ECO:0000256" key="3">
    <source>
        <dbReference type="ARBA" id="ARBA00022606"/>
    </source>
</evidence>
<evidence type="ECO:0000256" key="2">
    <source>
        <dbReference type="ARBA" id="ARBA00004141"/>
    </source>
</evidence>
<dbReference type="PANTHER" id="PTHR48001">
    <property type="entry name" value="OLFACTORY RECEPTOR"/>
    <property type="match status" value="1"/>
</dbReference>
<evidence type="ECO:0000256" key="11">
    <source>
        <dbReference type="SAM" id="Phobius"/>
    </source>
</evidence>
<dbReference type="GO" id="GO:0016020">
    <property type="term" value="C:membrane"/>
    <property type="evidence" value="ECO:0007669"/>
    <property type="project" value="UniProtKB-SubCell"/>
</dbReference>
<comment type="function">
    <text evidence="1">Putative odorant or sperm cell receptor.</text>
</comment>
<keyword evidence="7" id="KW-0297">G-protein coupled receptor</keyword>
<keyword evidence="8 11" id="KW-0472">Membrane</keyword>
<dbReference type="PRINTS" id="PR00237">
    <property type="entry name" value="GPCRRHODOPSN"/>
</dbReference>
<dbReference type="InterPro" id="IPR000276">
    <property type="entry name" value="GPCR_Rhodpsn"/>
</dbReference>
<evidence type="ECO:0000313" key="13">
    <source>
        <dbReference type="Ensembl" id="ENSSSCP00070029679.1"/>
    </source>
</evidence>
<feature type="transmembrane region" description="Helical" evidence="11">
    <location>
        <begin position="298"/>
        <end position="318"/>
    </location>
</feature>
<feature type="transmembrane region" description="Helical" evidence="11">
    <location>
        <begin position="117"/>
        <end position="146"/>
    </location>
</feature>
<evidence type="ECO:0000256" key="6">
    <source>
        <dbReference type="ARBA" id="ARBA00022989"/>
    </source>
</evidence>
<keyword evidence="6 11" id="KW-1133">Transmembrane helix</keyword>
<protein>
    <submittedName>
        <fullName evidence="13">Olfactory receptor 18-like</fullName>
    </submittedName>
</protein>
<feature type="domain" description="G-protein coupled receptors family 1 profile" evidence="12">
    <location>
        <begin position="67"/>
        <end position="316"/>
    </location>
</feature>
<evidence type="ECO:0000256" key="7">
    <source>
        <dbReference type="ARBA" id="ARBA00023040"/>
    </source>
</evidence>
<evidence type="ECO:0000256" key="5">
    <source>
        <dbReference type="ARBA" id="ARBA00022725"/>
    </source>
</evidence>
<dbReference type="PROSITE" id="PS50262">
    <property type="entry name" value="G_PROTEIN_RECEP_F1_2"/>
    <property type="match status" value="1"/>
</dbReference>
<feature type="transmembrane region" description="Helical" evidence="11">
    <location>
        <begin position="158"/>
        <end position="180"/>
    </location>
</feature>
<evidence type="ECO:0000256" key="8">
    <source>
        <dbReference type="ARBA" id="ARBA00023136"/>
    </source>
</evidence>
<evidence type="ECO:0000313" key="14">
    <source>
        <dbReference type="Proteomes" id="UP000314985"/>
    </source>
</evidence>
<dbReference type="Ensembl" id="ENSSSCT00070035516.1">
    <property type="protein sequence ID" value="ENSSSCP00070029679.1"/>
    <property type="gene ID" value="ENSSSCG00070018006.1"/>
</dbReference>
<name>A0A4X1UKB7_PIG</name>
<feature type="transmembrane region" description="Helical" evidence="11">
    <location>
        <begin position="263"/>
        <end position="286"/>
    </location>
</feature>
<dbReference type="Pfam" id="PF13853">
    <property type="entry name" value="7tm_4"/>
    <property type="match status" value="1"/>
</dbReference>
<keyword evidence="5" id="KW-0552">Olfaction</keyword>
<dbReference type="SUPFAM" id="SSF81321">
    <property type="entry name" value="Family A G protein-coupled receptor-like"/>
    <property type="match status" value="1"/>
</dbReference>
<gene>
    <name evidence="13" type="primary">LOC100520719</name>
</gene>
<dbReference type="FunFam" id="1.20.1070.10:FF:000009">
    <property type="entry name" value="Olfactory receptor"/>
    <property type="match status" value="1"/>
</dbReference>
<accession>A0A4X1UKB7</accession>
<dbReference type="GO" id="GO:0004984">
    <property type="term" value="F:olfactory receptor activity"/>
    <property type="evidence" value="ECO:0007669"/>
    <property type="project" value="InterPro"/>
</dbReference>
<dbReference type="InterPro" id="IPR000725">
    <property type="entry name" value="Olfact_rcpt"/>
</dbReference>
<evidence type="ECO:0000259" key="12">
    <source>
        <dbReference type="PROSITE" id="PS50262"/>
    </source>
</evidence>
<dbReference type="GO" id="GO:0004930">
    <property type="term" value="F:G protein-coupled receptor activity"/>
    <property type="evidence" value="ECO:0007669"/>
    <property type="project" value="UniProtKB-KW"/>
</dbReference>
<evidence type="ECO:0000256" key="1">
    <source>
        <dbReference type="ARBA" id="ARBA00003929"/>
    </source>
</evidence>
<dbReference type="Proteomes" id="UP000314985">
    <property type="component" value="Chromosome 2"/>
</dbReference>
<keyword evidence="9" id="KW-0675">Receptor</keyword>
<keyword evidence="4 11" id="KW-0812">Transmembrane</keyword>
<feature type="transmembrane region" description="Helical" evidence="11">
    <location>
        <begin position="86"/>
        <end position="105"/>
    </location>
</feature>
<keyword evidence="3" id="KW-0716">Sensory transduction</keyword>
<dbReference type="AlphaFoldDB" id="A0A4X1UKB7"/>
<dbReference type="InterPro" id="IPR017452">
    <property type="entry name" value="GPCR_Rhodpsn_7TM"/>
</dbReference>
<dbReference type="PRINTS" id="PR00245">
    <property type="entry name" value="OLFACTORYR"/>
</dbReference>
<reference evidence="13" key="2">
    <citation type="submission" date="2025-08" db="UniProtKB">
        <authorList>
            <consortium name="Ensembl"/>
        </authorList>
    </citation>
    <scope>IDENTIFICATION</scope>
</reference>
<dbReference type="CDD" id="cd15234">
    <property type="entry name" value="7tmA_OR7-like"/>
    <property type="match status" value="1"/>
</dbReference>
<comment type="subcellular location">
    <subcellularLocation>
        <location evidence="2">Membrane</location>
        <topology evidence="2">Multi-pass membrane protein</topology>
    </subcellularLocation>
</comment>
<sequence length="335" mass="37338">MDTYLGAPTLFCLFNPFFFFRRCPLNMEPQNLTLVSEFFLLSLTEDPHQQPLLFGLLLSMYLVTLLGNLLIILAVTSDSHLHTPMYFFLSNLSLADISVSSTTVLKMLVNLQAHRRSISYAGCLAQVIFFSLFACLESLLLTVMAYDRLVAICHPLHYLVIMNPRLCGLLVLVSFSISLLDSQLQYLMMLHLTFCADLEIPHFFCELSQLLSLACSDISINIILMYFLDAILAGVPLSGILYSYTRILSSILRVSSSGGRYKAFSTCGSHLSVVCLFYGAALGVYLSSAVSSSSRKGAVVSMMSTVVIPMLNPFIYSLRNRDIKHALWRIISRVG</sequence>
<reference evidence="13 14" key="1">
    <citation type="submission" date="2017-08" db="EMBL/GenBank/DDBJ databases">
        <title>USMARCv1.0.</title>
        <authorList>
            <person name="Hannum G.I."/>
            <person name="Koren S."/>
            <person name="Schroeder S.G."/>
            <person name="Chin S.C."/>
            <person name="Nonneman D.J."/>
            <person name="Becker S.A."/>
            <person name="Rosen B.D."/>
            <person name="Bickhart D.M."/>
            <person name="Putnam N.H."/>
            <person name="Green R.E."/>
            <person name="Tuggle C.K."/>
            <person name="Liu H."/>
            <person name="Rohrer G.A."/>
            <person name="Warr A."/>
            <person name="Hall R."/>
            <person name="Kim K."/>
            <person name="Hume D.A."/>
            <person name="Talbot R."/>
            <person name="Chow W."/>
            <person name="Howe K."/>
            <person name="Schwartz A.S."/>
            <person name="Watson M."/>
            <person name="Archibald A.L."/>
            <person name="Phillippy A.M."/>
            <person name="Smith T.P.L."/>
        </authorList>
    </citation>
    <scope>NUCLEOTIDE SEQUENCE [LARGE SCALE GENOMIC DNA]</scope>
</reference>
<evidence type="ECO:0000256" key="10">
    <source>
        <dbReference type="ARBA" id="ARBA00023224"/>
    </source>
</evidence>